<dbReference type="GO" id="GO:0003700">
    <property type="term" value="F:DNA-binding transcription factor activity"/>
    <property type="evidence" value="ECO:0007669"/>
    <property type="project" value="TreeGrafter"/>
</dbReference>
<dbReference type="AlphaFoldDB" id="A0A0A0C0F7"/>
<evidence type="ECO:0000256" key="2">
    <source>
        <dbReference type="ARBA" id="ARBA00023125"/>
    </source>
</evidence>
<evidence type="ECO:0000256" key="4">
    <source>
        <dbReference type="SAM" id="MobiDB-lite"/>
    </source>
</evidence>
<dbReference type="InterPro" id="IPR000014">
    <property type="entry name" value="PAS"/>
</dbReference>
<reference evidence="7 8" key="1">
    <citation type="submission" date="2013-08" db="EMBL/GenBank/DDBJ databases">
        <title>Genome sequencing of Cellulomonas bogoriensis 69B4.</title>
        <authorList>
            <person name="Chen F."/>
            <person name="Li Y."/>
            <person name="Wang G."/>
        </authorList>
    </citation>
    <scope>NUCLEOTIDE SEQUENCE [LARGE SCALE GENOMIC DNA]</scope>
    <source>
        <strain evidence="7 8">69B4</strain>
    </source>
</reference>
<dbReference type="InterPro" id="IPR000700">
    <property type="entry name" value="PAS-assoc_C"/>
</dbReference>
<dbReference type="OrthoDB" id="8864477at2"/>
<dbReference type="NCBIfam" id="TIGR00229">
    <property type="entry name" value="sensory_box"/>
    <property type="match status" value="1"/>
</dbReference>
<organism evidence="7 8">
    <name type="scientific">Cellulomonas bogoriensis 69B4 = DSM 16987</name>
    <dbReference type="NCBI Taxonomy" id="1386082"/>
    <lineage>
        <taxon>Bacteria</taxon>
        <taxon>Bacillati</taxon>
        <taxon>Actinomycetota</taxon>
        <taxon>Actinomycetes</taxon>
        <taxon>Micrococcales</taxon>
        <taxon>Cellulomonadaceae</taxon>
        <taxon>Cellulomonas</taxon>
    </lineage>
</organism>
<feature type="region of interest" description="Disordered" evidence="4">
    <location>
        <begin position="882"/>
        <end position="909"/>
    </location>
</feature>
<protein>
    <submittedName>
        <fullName evidence="7">Diguanylate cyclase</fullName>
    </submittedName>
</protein>
<comment type="caution">
    <text evidence="7">The sequence shown here is derived from an EMBL/GenBank/DDBJ whole genome shotgun (WGS) entry which is preliminary data.</text>
</comment>
<evidence type="ECO:0000313" key="7">
    <source>
        <dbReference type="EMBL" id="KGM12899.1"/>
    </source>
</evidence>
<dbReference type="Gene3D" id="3.30.450.20">
    <property type="entry name" value="PAS domain"/>
    <property type="match status" value="1"/>
</dbReference>
<evidence type="ECO:0000256" key="3">
    <source>
        <dbReference type="ARBA" id="ARBA00023163"/>
    </source>
</evidence>
<evidence type="ECO:0000256" key="1">
    <source>
        <dbReference type="ARBA" id="ARBA00023015"/>
    </source>
</evidence>
<dbReference type="EMBL" id="AXCZ01000084">
    <property type="protein sequence ID" value="KGM12899.1"/>
    <property type="molecule type" value="Genomic_DNA"/>
</dbReference>
<dbReference type="InterPro" id="IPR013655">
    <property type="entry name" value="PAS_fold_3"/>
</dbReference>
<name>A0A0A0C0F7_9CELL</name>
<feature type="compositionally biased region" description="Basic and acidic residues" evidence="4">
    <location>
        <begin position="882"/>
        <end position="892"/>
    </location>
</feature>
<proteinExistence type="predicted"/>
<keyword evidence="1" id="KW-0805">Transcription regulation</keyword>
<dbReference type="CDD" id="cd00130">
    <property type="entry name" value="PAS"/>
    <property type="match status" value="1"/>
</dbReference>
<dbReference type="PROSITE" id="PS50113">
    <property type="entry name" value="PAC"/>
    <property type="match status" value="1"/>
</dbReference>
<dbReference type="InterPro" id="IPR046335">
    <property type="entry name" value="LacI/GalR-like_sensor"/>
</dbReference>
<dbReference type="PROSITE" id="PS50112">
    <property type="entry name" value="PAS"/>
    <property type="match status" value="1"/>
</dbReference>
<gene>
    <name evidence="7" type="ORF">N869_00980</name>
</gene>
<dbReference type="InterPro" id="IPR028082">
    <property type="entry name" value="Peripla_BP_I"/>
</dbReference>
<feature type="domain" description="PAS" evidence="5">
    <location>
        <begin position="609"/>
        <end position="681"/>
    </location>
</feature>
<keyword evidence="3" id="KW-0804">Transcription</keyword>
<evidence type="ECO:0000259" key="5">
    <source>
        <dbReference type="PROSITE" id="PS50112"/>
    </source>
</evidence>
<dbReference type="Pfam" id="PF08447">
    <property type="entry name" value="PAS_3"/>
    <property type="match status" value="1"/>
</dbReference>
<dbReference type="SUPFAM" id="SSF53822">
    <property type="entry name" value="Periplasmic binding protein-like I"/>
    <property type="match status" value="1"/>
</dbReference>
<dbReference type="GO" id="GO:0000976">
    <property type="term" value="F:transcription cis-regulatory region binding"/>
    <property type="evidence" value="ECO:0007669"/>
    <property type="project" value="TreeGrafter"/>
</dbReference>
<feature type="domain" description="PAC" evidence="6">
    <location>
        <begin position="685"/>
        <end position="737"/>
    </location>
</feature>
<sequence length="909" mass="97875">MDSQRRSPAALGSQRTIGVISPMVGGFYFGGVIAGVTRAAGSAGHRVVAVQTHPTRLPRERHRGEPLPGVPCSLSAVDGLVVITQALPHHRIAQLRQLDIPVVVAGETSTEWNGSVVLSDNHGGARAAVEHLMGHGHVRIGFVGDLSQQDIRERYEGYRAAMADNGIQPDPGWLLEVTGTHGQSGADAAARFVAGGMPTTATIAATDQNAIGFIRALRAADFALPRDHAVIGFDHTDGGARMIPRLSSVNPRHDQVGEIAVEEVLAMFRGDRPEGDVIRVPTTLVTRESCGCSSTSTLGGVDAAVAEVTTPGRARLYELAQTAFTGAMGALNTRFTEDETRNGWVRAVLEPLDTAAERASGPSPVALHRLNDLTAALRPHPEALEQCLAAVREIEHELGSTVAQDLRRRAVLHRVTTDVVLALSKGCTRPAMARIGHLERTIADQYEVDMDLMSAKGESPRRLTWLPRAVRSPACLGLWTGPESACKERELEIVGVRGRSGTLARLLGQTITGGEFPPAALTRSESPDGASLTFVIPVTSGRSDWGLLAINGRVDAHTSYSREKYQHWAGLLAVALDQEQLVADLRQRELDLRRTASWENALADEIRMQAERHALWMQALDHGMWDWDVSAGTVYYTPQWKQSLGYAEDEIGSSPSEWLDRVHPEDRSSISALVASQLGGSPTPLRVEHRVRTASGGYRWMLCQAITVLDDAGCPARLIGALVDVTDQKQRELALSSRSLRDEDTGVPNRTLFLDRLGSAVERAATSERYDAALVLLSLERGPDRPLTPADTPARRLREAIDSLQGAAEEGDEIGRLGENVLAVLLHGTGRRGDPARVGAVVEVARSLPGLTAAVGAVESLQPYEDAGDALRAAEVVLQRDQADLERRREPRPSPSMPLGPAGVRRTGT</sequence>
<accession>A0A0A0C0F7</accession>
<evidence type="ECO:0000313" key="8">
    <source>
        <dbReference type="Proteomes" id="UP000054314"/>
    </source>
</evidence>
<evidence type="ECO:0000259" key="6">
    <source>
        <dbReference type="PROSITE" id="PS50113"/>
    </source>
</evidence>
<dbReference type="CDD" id="cd06267">
    <property type="entry name" value="PBP1_LacI_sugar_binding-like"/>
    <property type="match status" value="1"/>
</dbReference>
<dbReference type="Gene3D" id="3.30.70.270">
    <property type="match status" value="1"/>
</dbReference>
<dbReference type="PANTHER" id="PTHR30146">
    <property type="entry name" value="LACI-RELATED TRANSCRIPTIONAL REPRESSOR"/>
    <property type="match status" value="1"/>
</dbReference>
<dbReference type="PANTHER" id="PTHR30146:SF109">
    <property type="entry name" value="HTH-TYPE TRANSCRIPTIONAL REGULATOR GALS"/>
    <property type="match status" value="1"/>
</dbReference>
<keyword evidence="2" id="KW-0238">DNA-binding</keyword>
<dbReference type="Proteomes" id="UP000054314">
    <property type="component" value="Unassembled WGS sequence"/>
</dbReference>
<keyword evidence="8" id="KW-1185">Reference proteome</keyword>
<dbReference type="Gene3D" id="3.40.50.2300">
    <property type="match status" value="2"/>
</dbReference>
<dbReference type="InterPro" id="IPR035965">
    <property type="entry name" value="PAS-like_dom_sf"/>
</dbReference>
<dbReference type="InterPro" id="IPR043128">
    <property type="entry name" value="Rev_trsase/Diguanyl_cyclase"/>
</dbReference>
<dbReference type="InterPro" id="IPR001610">
    <property type="entry name" value="PAC"/>
</dbReference>
<dbReference type="SMART" id="SM00086">
    <property type="entry name" value="PAC"/>
    <property type="match status" value="1"/>
</dbReference>
<dbReference type="SUPFAM" id="SSF55785">
    <property type="entry name" value="PYP-like sensor domain (PAS domain)"/>
    <property type="match status" value="1"/>
</dbReference>
<dbReference type="Pfam" id="PF13377">
    <property type="entry name" value="Peripla_BP_3"/>
    <property type="match status" value="1"/>
</dbReference>